<dbReference type="PANTHER" id="PTHR31361:SF1">
    <property type="entry name" value="BETA-GLUCAN SYNTHESIS-ASSOCIATED PROTEIN KRE6-RELATED"/>
    <property type="match status" value="1"/>
</dbReference>
<dbReference type="InterPro" id="IPR013320">
    <property type="entry name" value="ConA-like_dom_sf"/>
</dbReference>
<evidence type="ECO:0000256" key="8">
    <source>
        <dbReference type="ARBA" id="ARBA00023316"/>
    </source>
</evidence>
<proteinExistence type="inferred from homology"/>
<keyword evidence="4" id="KW-0735">Signal-anchor</keyword>
<reference evidence="13" key="1">
    <citation type="submission" date="2024-06" db="EMBL/GenBank/DDBJ databases">
        <title>Multi-omics analyses provide insights into the biosynthesis of the anticancer antibiotic pleurotin in Hohenbuehelia grisea.</title>
        <authorList>
            <person name="Weaver J.A."/>
            <person name="Alberti F."/>
        </authorList>
    </citation>
    <scope>NUCLEOTIDE SEQUENCE [LARGE SCALE GENOMIC DNA]</scope>
    <source>
        <strain evidence="13">T-177</strain>
    </source>
</reference>
<keyword evidence="13" id="KW-1185">Reference proteome</keyword>
<dbReference type="InterPro" id="IPR005629">
    <property type="entry name" value="Skn1/Kre6/Sbg1"/>
</dbReference>
<comment type="similarity">
    <text evidence="2">Belongs to the SKN1/KRE6 family.</text>
</comment>
<name>A0ABR3JBE6_9AGAR</name>
<evidence type="ECO:0000256" key="7">
    <source>
        <dbReference type="ARBA" id="ARBA00023180"/>
    </source>
</evidence>
<evidence type="ECO:0000259" key="11">
    <source>
        <dbReference type="PROSITE" id="PS51762"/>
    </source>
</evidence>
<keyword evidence="8" id="KW-0961">Cell wall biogenesis/degradation</keyword>
<evidence type="ECO:0000256" key="4">
    <source>
        <dbReference type="ARBA" id="ARBA00022968"/>
    </source>
</evidence>
<organism evidence="12 13">
    <name type="scientific">Hohenbuehelia grisea</name>
    <dbReference type="NCBI Taxonomy" id="104357"/>
    <lineage>
        <taxon>Eukaryota</taxon>
        <taxon>Fungi</taxon>
        <taxon>Dikarya</taxon>
        <taxon>Basidiomycota</taxon>
        <taxon>Agaricomycotina</taxon>
        <taxon>Agaricomycetes</taxon>
        <taxon>Agaricomycetidae</taxon>
        <taxon>Agaricales</taxon>
        <taxon>Pleurotineae</taxon>
        <taxon>Pleurotaceae</taxon>
        <taxon>Hohenbuehelia</taxon>
    </lineage>
</organism>
<feature type="region of interest" description="Disordered" evidence="9">
    <location>
        <begin position="16"/>
        <end position="46"/>
    </location>
</feature>
<keyword evidence="3 10" id="KW-0812">Transmembrane</keyword>
<keyword evidence="7" id="KW-0325">Glycoprotein</keyword>
<evidence type="ECO:0000256" key="5">
    <source>
        <dbReference type="ARBA" id="ARBA00022989"/>
    </source>
</evidence>
<protein>
    <recommendedName>
        <fullName evidence="11">GH16 domain-containing protein</fullName>
    </recommendedName>
</protein>
<comment type="subcellular location">
    <subcellularLocation>
        <location evidence="1">Membrane</location>
        <topology evidence="1">Single-pass type II membrane protein</topology>
    </subcellularLocation>
</comment>
<feature type="domain" description="GH16" evidence="11">
    <location>
        <begin position="171"/>
        <end position="545"/>
    </location>
</feature>
<dbReference type="EMBL" id="JASNQZ010000010">
    <property type="protein sequence ID" value="KAL0952798.1"/>
    <property type="molecule type" value="Genomic_DNA"/>
</dbReference>
<accession>A0ABR3JBE6</accession>
<dbReference type="Proteomes" id="UP001556367">
    <property type="component" value="Unassembled WGS sequence"/>
</dbReference>
<feature type="compositionally biased region" description="Low complexity" evidence="9">
    <location>
        <begin position="16"/>
        <end position="38"/>
    </location>
</feature>
<evidence type="ECO:0000256" key="3">
    <source>
        <dbReference type="ARBA" id="ARBA00022692"/>
    </source>
</evidence>
<dbReference type="SUPFAM" id="SSF49899">
    <property type="entry name" value="Concanavalin A-like lectins/glucanases"/>
    <property type="match status" value="1"/>
</dbReference>
<keyword evidence="6 10" id="KW-0472">Membrane</keyword>
<evidence type="ECO:0000256" key="10">
    <source>
        <dbReference type="SAM" id="Phobius"/>
    </source>
</evidence>
<dbReference type="Pfam" id="PF03935">
    <property type="entry name" value="SKN1_KRE6_Sbg1"/>
    <property type="match status" value="1"/>
</dbReference>
<keyword evidence="5 10" id="KW-1133">Transmembrane helix</keyword>
<gene>
    <name evidence="12" type="ORF">HGRIS_007023</name>
</gene>
<dbReference type="CDD" id="cd02180">
    <property type="entry name" value="GH16_fungal_KRE6_glucanase"/>
    <property type="match status" value="1"/>
</dbReference>
<dbReference type="PANTHER" id="PTHR31361">
    <property type="entry name" value="BETA-GLUCAN SYNTHESIS-ASSOCIATED PROTEIN KRE6-RELATED"/>
    <property type="match status" value="1"/>
</dbReference>
<evidence type="ECO:0000256" key="6">
    <source>
        <dbReference type="ARBA" id="ARBA00023136"/>
    </source>
</evidence>
<evidence type="ECO:0000313" key="13">
    <source>
        <dbReference type="Proteomes" id="UP001556367"/>
    </source>
</evidence>
<evidence type="ECO:0000313" key="12">
    <source>
        <dbReference type="EMBL" id="KAL0952798.1"/>
    </source>
</evidence>
<evidence type="ECO:0000256" key="1">
    <source>
        <dbReference type="ARBA" id="ARBA00004606"/>
    </source>
</evidence>
<comment type="caution">
    <text evidence="12">The sequence shown here is derived from an EMBL/GenBank/DDBJ whole genome shotgun (WGS) entry which is preliminary data.</text>
</comment>
<feature type="compositionally biased region" description="Basic and acidic residues" evidence="9">
    <location>
        <begin position="76"/>
        <end position="85"/>
    </location>
</feature>
<dbReference type="Gene3D" id="2.60.120.200">
    <property type="match status" value="2"/>
</dbReference>
<feature type="region of interest" description="Disordered" evidence="9">
    <location>
        <begin position="65"/>
        <end position="85"/>
    </location>
</feature>
<evidence type="ECO:0000256" key="9">
    <source>
        <dbReference type="SAM" id="MobiDB-lite"/>
    </source>
</evidence>
<evidence type="ECO:0000256" key="2">
    <source>
        <dbReference type="ARBA" id="ARBA00010962"/>
    </source>
</evidence>
<dbReference type="PROSITE" id="PS51762">
    <property type="entry name" value="GH16_2"/>
    <property type="match status" value="1"/>
</dbReference>
<sequence>MGPTYTPSLASASATSLLSAQTPRAGSSRLRSASMSSKGGSGATGYPASLSEKFSLSPSPHAWGTPLHMSMQEPDDFLHNPDPRRDRSIDRGGHIFTFRGIANLGCLFILAAGMFTLFAGFPIITHFTTPKQTNQGGFNLGGINATGQIASIPGNIGLIDLDTPKEAYIKKSYMAPFDELELVFSDEFNLDGRSFYPGDDPFWEAPDLHYWQTNDLEWYDPAVPTTKGGALQLTLSKVDNPDDNHNLTYRSGMVQTWNKFCFTGGLIEASVTLPGANNVHGLWPAVWTMGNLGRAGFGASLEGMWPYTYDTCDVGTLPNQTWPGTKTPLAAVQNGDPSANDELSYLPGQRLSACTCPGESHPGPVRANGEYVGRAAPEIDIFEATVDGETGKVSMSAQWAPFNAEYKWLNTSENIKMYDPAVTVLNSYAGGAFQQTTSGLAITNQNCYELGGGCYSLYGFEYVPGFDDGYITWINDGKPSWTFHGPGMAGDPLTQIGPRPVPQEPMYIIANLGFSMNFGAIDFDHLTFPTTMSVDYIRVYQRRGAKNIGCDPADFPTAAYIETYKTAYTNANLTLWSDLGEPAPKNRLMNGGKC</sequence>
<feature type="transmembrane region" description="Helical" evidence="10">
    <location>
        <begin position="101"/>
        <end position="124"/>
    </location>
</feature>
<dbReference type="InterPro" id="IPR000757">
    <property type="entry name" value="Beta-glucanase-like"/>
</dbReference>